<keyword evidence="6" id="KW-1185">Reference proteome</keyword>
<dbReference type="KEGG" id="aoce:111588303"/>
<dbReference type="InterPro" id="IPR051002">
    <property type="entry name" value="UBA_autophagy_assoc_protein"/>
</dbReference>
<dbReference type="Pfam" id="PF17751">
    <property type="entry name" value="SKICH"/>
    <property type="match status" value="1"/>
</dbReference>
<reference evidence="5" key="3">
    <citation type="submission" date="2025-09" db="UniProtKB">
        <authorList>
            <consortium name="Ensembl"/>
        </authorList>
    </citation>
    <scope>IDENTIFICATION</scope>
</reference>
<evidence type="ECO:0000256" key="1">
    <source>
        <dbReference type="ARBA" id="ARBA00023054"/>
    </source>
</evidence>
<evidence type="ECO:0000259" key="4">
    <source>
        <dbReference type="Pfam" id="PF17751"/>
    </source>
</evidence>
<feature type="coiled-coil region" evidence="2">
    <location>
        <begin position="139"/>
        <end position="414"/>
    </location>
</feature>
<keyword evidence="1 2" id="KW-0175">Coiled coil</keyword>
<dbReference type="RefSeq" id="XP_054860673.1">
    <property type="nucleotide sequence ID" value="XM_055004698.1"/>
</dbReference>
<sequence>MDSPLEAAADSSARSFSQVLFPDIPQSYRLSAPITCRYSLTAAFQPSTRDWVGIFKVGWSTTKDYHTFVWVETTVDAEQHSLTRQVVFKEYYLPKDEVEFYQFCYVDGAGQVRGASTPFCFRNPAEQIMENSPDEELLVITTQEQVEQSVREKAELQNKLDLMQAEHETVKSALQKEQQEAANLKEQNEQREKERSDLVKELDQVKQQNENLKSTLEQQQKENQNLKEEMLVQMTNQVEIQQHKTQSLSLDGAARTNEGKYDRAMMKINQLKEEREELRGKIDVQSEEISKLNAKLREGERELFITKDRIQLLQVDLQSSEKEKDRLAAELQRLQSLTQNMDEVKRENQELCRRLSQQDTPQNAPEDELKVRCQTLSKQLQDAQGKLAAEKEESKNTKRRAEFLEKEMQEVKQQLNNLIPLYEQEQRKSSKFELQMTEMTEMMADKDIASDEKEQVIRLVKQEQEELERENQKLRGDIERLRRAYTDLQAGSGDLALVQPGRISPVGDASAAPDQQETPEQSEQLYEMMAGIAVQQQQEEEEEQVLVCRHCQESFPGITQSELEQHEQSHRVCPFCTMICDGMEQSVFEDHVYGHEL</sequence>
<evidence type="ECO:0000313" key="6">
    <source>
        <dbReference type="Proteomes" id="UP001501940"/>
    </source>
</evidence>
<dbReference type="RefSeq" id="XP_054860672.1">
    <property type="nucleotide sequence ID" value="XM_055004697.1"/>
</dbReference>
<dbReference type="OMA" id="PFCFRNP"/>
<accession>A0A3Q1AQP4</accession>
<evidence type="ECO:0000313" key="5">
    <source>
        <dbReference type="Ensembl" id="ENSAOCP00000003588.2"/>
    </source>
</evidence>
<feature type="compositionally biased region" description="Polar residues" evidence="3">
    <location>
        <begin position="513"/>
        <end position="522"/>
    </location>
</feature>
<dbReference type="Gene3D" id="2.60.40.2840">
    <property type="match status" value="1"/>
</dbReference>
<reference evidence="5" key="2">
    <citation type="submission" date="2025-08" db="UniProtKB">
        <authorList>
            <consortium name="Ensembl"/>
        </authorList>
    </citation>
    <scope>IDENTIFICATION</scope>
</reference>
<organism evidence="5 6">
    <name type="scientific">Amphiprion ocellaris</name>
    <name type="common">Clown anemonefish</name>
    <dbReference type="NCBI Taxonomy" id="80972"/>
    <lineage>
        <taxon>Eukaryota</taxon>
        <taxon>Metazoa</taxon>
        <taxon>Chordata</taxon>
        <taxon>Craniata</taxon>
        <taxon>Vertebrata</taxon>
        <taxon>Euteleostomi</taxon>
        <taxon>Actinopterygii</taxon>
        <taxon>Neopterygii</taxon>
        <taxon>Teleostei</taxon>
        <taxon>Neoteleostei</taxon>
        <taxon>Acanthomorphata</taxon>
        <taxon>Ovalentaria</taxon>
        <taxon>Pomacentridae</taxon>
        <taxon>Amphiprion</taxon>
    </lineage>
</organism>
<reference evidence="5 6" key="1">
    <citation type="submission" date="2022-01" db="EMBL/GenBank/DDBJ databases">
        <title>A chromosome-scale genome assembly of the false clownfish, Amphiprion ocellaris.</title>
        <authorList>
            <person name="Ryu T."/>
        </authorList>
    </citation>
    <scope>NUCLEOTIDE SEQUENCE [LARGE SCALE GENOMIC DNA]</scope>
</reference>
<proteinExistence type="predicted"/>
<dbReference type="CTD" id="10241"/>
<dbReference type="InterPro" id="IPR041611">
    <property type="entry name" value="SKICH"/>
</dbReference>
<protein>
    <recommendedName>
        <fullName evidence="4">SKICH domain-containing protein</fullName>
    </recommendedName>
</protein>
<dbReference type="STRING" id="80972.ENSAOCP00000003588"/>
<name>A0A3Q1AQP4_AMPOC</name>
<evidence type="ECO:0000256" key="2">
    <source>
        <dbReference type="SAM" id="Coils"/>
    </source>
</evidence>
<dbReference type="PANTHER" id="PTHR31915">
    <property type="entry name" value="SKICH DOMAIN-CONTAINING PROTEIN"/>
    <property type="match status" value="1"/>
</dbReference>
<dbReference type="GeneTree" id="ENSGT00950000183025"/>
<feature type="domain" description="SKICH" evidence="4">
    <location>
        <begin position="19"/>
        <end position="121"/>
    </location>
</feature>
<dbReference type="Ensembl" id="ENSAOCT00000009518.2">
    <property type="protein sequence ID" value="ENSAOCP00000003588.2"/>
    <property type="gene ID" value="ENSAOCG00000006896.2"/>
</dbReference>
<feature type="coiled-coil region" evidence="2">
    <location>
        <begin position="446"/>
        <end position="491"/>
    </location>
</feature>
<dbReference type="GeneID" id="111588303"/>
<feature type="region of interest" description="Disordered" evidence="3">
    <location>
        <begin position="502"/>
        <end position="522"/>
    </location>
</feature>
<dbReference type="AlphaFoldDB" id="A0A3Q1AQP4"/>
<evidence type="ECO:0000256" key="3">
    <source>
        <dbReference type="SAM" id="MobiDB-lite"/>
    </source>
</evidence>
<dbReference type="PANTHER" id="PTHR31915:SF10">
    <property type="entry name" value="CALCIUM-BINDING AND COILED-COIL DOMAIN 2"/>
    <property type="match status" value="1"/>
</dbReference>
<dbReference type="Proteomes" id="UP001501940">
    <property type="component" value="Chromosome 18"/>
</dbReference>